<sequence>MTETFQKCFKVYKKYFRGDAKMTEFKVFEASNGIVLKNQTKHIQRKKTKEILVFYFVTCTGWKCTIPCDLYKRRKQRTNEQGRSTALALVSYVDAFVRFGLQSNEIGPLETCANLSSIEKRDSSNLVVSSFRDSSSSPYASYSASILTTKENKSINSNVDRLFVAFGNPSKRQAFTQNQGRPRNFLNDVLNFLNHRSTEIHNLNKQSPNIQLSKRKPQRDKIRKTQQEEEEHGDKGFNFGEVLYIFSCIMLRGVSLNTWNSFGGLILDTSSQPHFDKQNDLLITKEEEKTTVYINLQSISFDEGERTSLFVSKITEEIADKEVGRQISDKLMILFSSYNFGLWFIIEVQVRIRNKKTIGAEILLQKNKITLQLSWMRQLARDAEIGIRFSVAAPGLSGSMHGNGLMSLHVEGGSQVQVPRSLMQAFLQQDPNHPGLETVRLPTPPCGSDENGPPQHCREVETELCLNEAREICDLAPTSYGKMGAVQSCSY</sequence>
<evidence type="ECO:0000313" key="2">
    <source>
        <dbReference type="EMBL" id="KOX69037.1"/>
    </source>
</evidence>
<feature type="compositionally biased region" description="Basic and acidic residues" evidence="1">
    <location>
        <begin position="219"/>
        <end position="232"/>
    </location>
</feature>
<dbReference type="Proteomes" id="UP000053105">
    <property type="component" value="Unassembled WGS sequence"/>
</dbReference>
<evidence type="ECO:0000313" key="3">
    <source>
        <dbReference type="Proteomes" id="UP000053105"/>
    </source>
</evidence>
<proteinExistence type="predicted"/>
<organism evidence="2 3">
    <name type="scientific">Melipona quadrifasciata</name>
    <dbReference type="NCBI Taxonomy" id="166423"/>
    <lineage>
        <taxon>Eukaryota</taxon>
        <taxon>Metazoa</taxon>
        <taxon>Ecdysozoa</taxon>
        <taxon>Arthropoda</taxon>
        <taxon>Hexapoda</taxon>
        <taxon>Insecta</taxon>
        <taxon>Pterygota</taxon>
        <taxon>Neoptera</taxon>
        <taxon>Endopterygota</taxon>
        <taxon>Hymenoptera</taxon>
        <taxon>Apocrita</taxon>
        <taxon>Aculeata</taxon>
        <taxon>Apoidea</taxon>
        <taxon>Anthophila</taxon>
        <taxon>Apidae</taxon>
        <taxon>Melipona</taxon>
    </lineage>
</organism>
<dbReference type="EMBL" id="KQ435904">
    <property type="protein sequence ID" value="KOX69037.1"/>
    <property type="molecule type" value="Genomic_DNA"/>
</dbReference>
<evidence type="ECO:0000256" key="1">
    <source>
        <dbReference type="SAM" id="MobiDB-lite"/>
    </source>
</evidence>
<reference evidence="2 3" key="1">
    <citation type="submission" date="2015-07" db="EMBL/GenBank/DDBJ databases">
        <title>The genome of Melipona quadrifasciata.</title>
        <authorList>
            <person name="Pan H."/>
            <person name="Kapheim K."/>
        </authorList>
    </citation>
    <scope>NUCLEOTIDE SEQUENCE [LARGE SCALE GENOMIC DNA]</scope>
    <source>
        <strain evidence="2">0111107301</strain>
        <tissue evidence="2">Whole body</tissue>
    </source>
</reference>
<feature type="region of interest" description="Disordered" evidence="1">
    <location>
        <begin position="204"/>
        <end position="232"/>
    </location>
</feature>
<name>A0A0M8ZQS2_9HYME</name>
<dbReference type="OrthoDB" id="6361927at2759"/>
<dbReference type="AlphaFoldDB" id="A0A0M8ZQS2"/>
<protein>
    <submittedName>
        <fullName evidence="2">Uncharacterized protein</fullName>
    </submittedName>
</protein>
<dbReference type="STRING" id="166423.A0A0M8ZQS2"/>
<keyword evidence="3" id="KW-1185">Reference proteome</keyword>
<gene>
    <name evidence="2" type="ORF">WN51_06516</name>
</gene>
<accession>A0A0M8ZQS2</accession>